<dbReference type="EMBL" id="JJQF01000088">
    <property type="protein sequence ID" value="KKH29986.1"/>
    <property type="molecule type" value="Genomic_DNA"/>
</dbReference>
<evidence type="ECO:0000313" key="78">
    <source>
        <dbReference type="Proteomes" id="UP000034232"/>
    </source>
</evidence>
<dbReference type="Proteomes" id="UP000034657">
    <property type="component" value="Unassembled WGS sequence"/>
</dbReference>
<evidence type="ECO:0000313" key="56">
    <source>
        <dbReference type="EMBL" id="KKI03950.1"/>
    </source>
</evidence>
<evidence type="ECO:0000313" key="47">
    <source>
        <dbReference type="EMBL" id="KKH70633.1"/>
    </source>
</evidence>
<dbReference type="Proteomes" id="UP000034001">
    <property type="component" value="Unassembled WGS sequence"/>
</dbReference>
<dbReference type="Proteomes" id="UP000033889">
    <property type="component" value="Unassembled WGS sequence"/>
</dbReference>
<evidence type="ECO:0000313" key="38">
    <source>
        <dbReference type="EMBL" id="KKH40261.1"/>
    </source>
</evidence>
<dbReference type="Proteomes" id="UP000034387">
    <property type="component" value="Unassembled WGS sequence"/>
</dbReference>
<dbReference type="Proteomes" id="UP000034409">
    <property type="component" value="Unassembled WGS sequence"/>
</dbReference>
<evidence type="ECO:0000313" key="16">
    <source>
        <dbReference type="EMBL" id="KKG62353.1"/>
    </source>
</evidence>
<evidence type="ECO:0000313" key="99">
    <source>
        <dbReference type="Proteomes" id="UP000034692"/>
    </source>
</evidence>
<evidence type="ECO:0000313" key="74">
    <source>
        <dbReference type="Proteomes" id="UP000034152"/>
    </source>
</evidence>
<evidence type="ECO:0000313" key="94">
    <source>
        <dbReference type="Proteomes" id="UP000034597"/>
    </source>
</evidence>
<dbReference type="Proteomes" id="UP000300067">
    <property type="component" value="Chromosome"/>
</dbReference>
<evidence type="ECO:0000313" key="79">
    <source>
        <dbReference type="Proteomes" id="UP000034243"/>
    </source>
</evidence>
<dbReference type="Proteomes" id="UP000034944">
    <property type="component" value="Unassembled WGS sequence"/>
</dbReference>
<dbReference type="Proteomes" id="UP000033878">
    <property type="component" value="Unassembled WGS sequence"/>
</dbReference>
<dbReference type="EMBL" id="JJRA01000072">
    <property type="protein sequence ID" value="KKI03950.1"/>
    <property type="molecule type" value="Genomic_DNA"/>
</dbReference>
<dbReference type="EMBL" id="JJRB01000124">
    <property type="protein sequence ID" value="KKI01273.1"/>
    <property type="molecule type" value="Genomic_DNA"/>
</dbReference>
<evidence type="ECO:0000313" key="80">
    <source>
        <dbReference type="Proteomes" id="UP000034253"/>
    </source>
</evidence>
<dbReference type="Proteomes" id="UP000033814">
    <property type="component" value="Unassembled WGS sequence"/>
</dbReference>
<keyword evidence="1" id="KW-0472">Membrane</keyword>
<organism evidence="37 98">
    <name type="scientific">Methanosarcina mazei</name>
    <name type="common">Methanosarcina frisia</name>
    <dbReference type="NCBI Taxonomy" id="2209"/>
    <lineage>
        <taxon>Archaea</taxon>
        <taxon>Methanobacteriati</taxon>
        <taxon>Methanobacteriota</taxon>
        <taxon>Stenosarchaea group</taxon>
        <taxon>Methanomicrobia</taxon>
        <taxon>Methanosarcinales</taxon>
        <taxon>Methanosarcinaceae</taxon>
        <taxon>Methanosarcina</taxon>
    </lineage>
</organism>
<evidence type="ECO:0000313" key="46">
    <source>
        <dbReference type="EMBL" id="KKH69477.1"/>
    </source>
</evidence>
<dbReference type="EMBL" id="JJQR01000171">
    <property type="protein sequence ID" value="KKH70633.1"/>
    <property type="molecule type" value="Genomic_DNA"/>
</dbReference>
<evidence type="ECO:0000313" key="24">
    <source>
        <dbReference type="EMBL" id="KKG87058.1"/>
    </source>
</evidence>
<evidence type="ECO:0000313" key="8">
    <source>
        <dbReference type="EMBL" id="KKG37893.1"/>
    </source>
</evidence>
<dbReference type="EMBL" id="JJPP01000093">
    <property type="protein sequence ID" value="KKG78957.1"/>
    <property type="molecule type" value="Genomic_DNA"/>
</dbReference>
<evidence type="ECO:0000313" key="63">
    <source>
        <dbReference type="Proteomes" id="UP000033889"/>
    </source>
</evidence>
<evidence type="ECO:0000313" key="64">
    <source>
        <dbReference type="Proteomes" id="UP000033933"/>
    </source>
</evidence>
<dbReference type="EMBL" id="JJPZ01000110">
    <property type="protein sequence ID" value="KKH09174.1"/>
    <property type="molecule type" value="Genomic_DNA"/>
</dbReference>
<dbReference type="EMBL" id="JJOU01000107">
    <property type="protein sequence ID" value="KKG14074.1"/>
    <property type="molecule type" value="Genomic_DNA"/>
</dbReference>
<dbReference type="EMBL" id="JJOR01000112">
    <property type="protein sequence ID" value="KKG02270.1"/>
    <property type="molecule type" value="Genomic_DNA"/>
</dbReference>
<evidence type="ECO:0000313" key="68">
    <source>
        <dbReference type="Proteomes" id="UP000034040"/>
    </source>
</evidence>
<dbReference type="EMBL" id="JJQD01000161">
    <property type="protein sequence ID" value="KKH25184.1"/>
    <property type="molecule type" value="Genomic_DNA"/>
</dbReference>
<dbReference type="EMBL" id="JJQV01000111">
    <property type="protein sequence ID" value="KKH81513.1"/>
    <property type="molecule type" value="Genomic_DNA"/>
</dbReference>
<evidence type="ECO:0000313" key="110">
    <source>
        <dbReference type="Proteomes" id="UP000034950"/>
    </source>
</evidence>
<evidence type="ECO:0000313" key="97">
    <source>
        <dbReference type="Proteomes" id="UP000034668"/>
    </source>
</evidence>
<evidence type="ECO:0000313" key="11">
    <source>
        <dbReference type="EMBL" id="KKG44551.1"/>
    </source>
</evidence>
<evidence type="ECO:0000313" key="22">
    <source>
        <dbReference type="EMBL" id="KKG82941.1"/>
    </source>
</evidence>
<evidence type="ECO:0000313" key="10">
    <source>
        <dbReference type="EMBL" id="KKG41607.1"/>
    </source>
</evidence>
<evidence type="ECO:0000313" key="6">
    <source>
        <dbReference type="EMBL" id="KKG32232.1"/>
    </source>
</evidence>
<evidence type="ECO:0000313" key="13">
    <source>
        <dbReference type="EMBL" id="KKG49440.1"/>
    </source>
</evidence>
<dbReference type="Proteomes" id="UP000034566">
    <property type="component" value="Unassembled WGS sequence"/>
</dbReference>
<evidence type="ECO:0000313" key="23">
    <source>
        <dbReference type="EMBL" id="KKG84833.1"/>
    </source>
</evidence>
<evidence type="ECO:0000313" key="86">
    <source>
        <dbReference type="Proteomes" id="UP000034399"/>
    </source>
</evidence>
<evidence type="ECO:0000313" key="83">
    <source>
        <dbReference type="Proteomes" id="UP000034298"/>
    </source>
</evidence>
<dbReference type="EMBL" id="JJQJ01000132">
    <property type="protein sequence ID" value="KKH47907.1"/>
    <property type="molecule type" value="Genomic_DNA"/>
</dbReference>
<evidence type="ECO:0000313" key="15">
    <source>
        <dbReference type="EMBL" id="KKG57340.1"/>
    </source>
</evidence>
<evidence type="ECO:0000313" key="70">
    <source>
        <dbReference type="Proteomes" id="UP000034064"/>
    </source>
</evidence>
<dbReference type="EMBL" id="JJOT01000057">
    <property type="protein sequence ID" value="KKG02837.1"/>
    <property type="molecule type" value="Genomic_DNA"/>
</dbReference>
<dbReference type="EMBL" id="JJQK01000203">
    <property type="protein sequence ID" value="KKH48006.1"/>
    <property type="molecule type" value="Genomic_DNA"/>
</dbReference>
<dbReference type="EMBL" id="JJPC01000124">
    <property type="protein sequence ID" value="KKG32232.1"/>
    <property type="molecule type" value="Genomic_DNA"/>
</dbReference>
<dbReference type="Proteomes" id="UP000034338">
    <property type="component" value="Unassembled WGS sequence"/>
</dbReference>
<dbReference type="Proteomes" id="UP000034925">
    <property type="component" value="Unassembled WGS sequence"/>
</dbReference>
<proteinExistence type="predicted"/>
<evidence type="ECO:0000313" key="67">
    <source>
        <dbReference type="Proteomes" id="UP000034021"/>
    </source>
</evidence>
<dbReference type="EMBL" id="JJPH01000012">
    <property type="protein sequence ID" value="KKG55883.1"/>
    <property type="molecule type" value="Genomic_DNA"/>
</dbReference>
<gene>
    <name evidence="57" type="ORF">DKM28_01120</name>
    <name evidence="6" type="ORF">DU30_10375</name>
    <name evidence="2" type="ORF">DU31_09205</name>
    <name evidence="13" type="ORF">DU33_01260</name>
    <name evidence="5" type="ORF">DU34_10315</name>
    <name evidence="11" type="ORF">DU35_11575</name>
    <name evidence="14" type="ORF">DU36_11095</name>
    <name evidence="36" type="ORF">DU37_08430</name>
    <name evidence="12" type="ORF">DU38_10450</name>
    <name evidence="9" type="ORF">DU39_11190</name>
    <name evidence="3" type="ORF">DU40_18480</name>
    <name evidence="10" type="ORF">DU41_12710</name>
    <name evidence="30" type="ORF">DU42_15525</name>
    <name evidence="18" type="ORF">DU43_03935</name>
    <name evidence="31" type="ORF">DU44_10210</name>
    <name evidence="15" type="ORF">DU45_11605</name>
    <name evidence="19" type="ORF">DU46_14330</name>
    <name evidence="4" type="ORF">DU47_18950</name>
    <name evidence="32" type="ORF">DU48_12270</name>
    <name evidence="7" type="ORF">DU49_17530</name>
    <name evidence="39" type="ORF">DU50_09975</name>
    <name evidence="28" type="ORF">DU51_05150</name>
    <name evidence="8" type="ORF">DU52_03095</name>
    <name evidence="38" type="ORF">DU54_09165</name>
    <name evidence="21" type="ORF">DU55_07400</name>
    <name evidence="26" type="ORF">DU56_11190</name>
    <name evidence="22" type="ORF">DU57_13925</name>
    <name evidence="34" type="ORF">DU58_01310</name>
    <name evidence="24" type="ORF">DU59_15650</name>
    <name evidence="35" type="ORF">DU60_11310</name>
    <name evidence="23" type="ORF">DU61_15175</name>
    <name evidence="29" type="ORF">DU62_09575</name>
    <name evidence="20" type="ORF">DU63_07120</name>
    <name evidence="16" type="ORF">DU64_10745</name>
    <name evidence="33" type="ORF">DU65_13180</name>
    <name evidence="17" type="ORF">DU67_08935</name>
    <name evidence="27" type="ORF">DU68_18580</name>
    <name evidence="25" type="ORF">DU69_15410</name>
    <name evidence="37" type="ORF">DU71_10140</name>
    <name evidence="41" type="ORF">DU72_00625</name>
    <name evidence="45" type="ORF">DU73_03030</name>
    <name evidence="42" type="ORF">DU74_18375</name>
    <name evidence="44" type="ORF">DU75_09905</name>
    <name evidence="43" type="ORF">DU76_08880</name>
    <name evidence="48" type="ORF">DU77_11515</name>
    <name evidence="49" type="ORF">DU78_17435</name>
    <name evidence="54" type="ORF">DU79_07690</name>
    <name evidence="52" type="ORF">DU80_20295</name>
    <name evidence="56" type="ORF">DU81_10795</name>
    <name evidence="50" type="ORF">DU82_09750</name>
    <name evidence="55" type="ORF">DU83_11695</name>
    <name evidence="53" type="ORF">DU84_10605</name>
    <name evidence="40" type="ORF">DU85_11980</name>
    <name evidence="47" type="ORF">DU86_10405</name>
    <name evidence="46" type="ORF">DU87_11555</name>
    <name evidence="51" type="ORF">DU88_09045</name>
</gene>
<evidence type="ECO:0000313" key="3">
    <source>
        <dbReference type="EMBL" id="KKG02837.1"/>
    </source>
</evidence>
<dbReference type="EMBL" id="JJPL01000112">
    <property type="protein sequence ID" value="KKG62384.1"/>
    <property type="molecule type" value="Genomic_DNA"/>
</dbReference>
<evidence type="ECO:0000313" key="87">
    <source>
        <dbReference type="Proteomes" id="UP000034409"/>
    </source>
</evidence>
<name>A0A0F8N378_METMZ</name>
<evidence type="ECO:0000313" key="43">
    <source>
        <dbReference type="EMBL" id="KKH58107.1"/>
    </source>
</evidence>
<dbReference type="EMBL" id="JJPI01000149">
    <property type="protein sequence ID" value="KKG49440.1"/>
    <property type="molecule type" value="Genomic_DNA"/>
</dbReference>
<dbReference type="Proteomes" id="UP000034921">
    <property type="component" value="Unassembled WGS sequence"/>
</dbReference>
<evidence type="ECO:0000313" key="48">
    <source>
        <dbReference type="EMBL" id="KKH70717.1"/>
    </source>
</evidence>
<evidence type="ECO:0000313" key="7">
    <source>
        <dbReference type="EMBL" id="KKG35178.1"/>
    </source>
</evidence>
<dbReference type="AlphaFoldDB" id="A0A0F8N378"/>
<dbReference type="Proteomes" id="UP000034298">
    <property type="component" value="Unassembled WGS sequence"/>
</dbReference>
<dbReference type="Proteomes" id="UP000034227">
    <property type="component" value="Unassembled WGS sequence"/>
</dbReference>
<evidence type="ECO:0000313" key="52">
    <source>
        <dbReference type="EMBL" id="KKH90410.1"/>
    </source>
</evidence>
<dbReference type="EMBL" id="JJPS01000175">
    <property type="protein sequence ID" value="KKG87058.1"/>
    <property type="molecule type" value="Genomic_DNA"/>
</dbReference>
<dbReference type="EMBL" id="JJPA01000016">
    <property type="protein sequence ID" value="KKG37893.1"/>
    <property type="molecule type" value="Genomic_DNA"/>
</dbReference>
<dbReference type="Proteomes" id="UP000034547">
    <property type="component" value="Unassembled WGS sequence"/>
</dbReference>
<reference evidence="57 111" key="2">
    <citation type="submission" date="2018-05" db="EMBL/GenBank/DDBJ databases">
        <title>Methanosarcina gilichinskyana sp. nov., a novel methanogenic archaeon isolated from Holocene permafrost, North East Russia.</title>
        <authorList>
            <person name="Oshurkova V."/>
            <person name="Meer M."/>
            <person name="Bochkareva O."/>
            <person name="Shcherbakova V."/>
        </authorList>
    </citation>
    <scope>NUCLEOTIDE SEQUENCE [LARGE SCALE GENOMIC DNA]</scope>
    <source>
        <strain evidence="57 111">JL01</strain>
    </source>
</reference>
<evidence type="ECO:0000313" key="40">
    <source>
        <dbReference type="EMBL" id="KKH47907.1"/>
    </source>
</evidence>
<dbReference type="Proteomes" id="UP000034253">
    <property type="component" value="Unassembled WGS sequence"/>
</dbReference>
<dbReference type="Proteomes" id="UP000034047">
    <property type="component" value="Unassembled WGS sequence"/>
</dbReference>
<dbReference type="Proteomes" id="UP000034188">
    <property type="component" value="Unassembled WGS sequence"/>
</dbReference>
<dbReference type="EMBL" id="JJQH01000015">
    <property type="protein sequence ID" value="KKH44269.1"/>
    <property type="molecule type" value="Genomic_DNA"/>
</dbReference>
<dbReference type="EMBL" id="JJPJ01000069">
    <property type="protein sequence ID" value="KKG62353.1"/>
    <property type="molecule type" value="Genomic_DNA"/>
</dbReference>
<accession>A0A0F8N378</accession>
<evidence type="ECO:0000313" key="60">
    <source>
        <dbReference type="Proteomes" id="UP000033864"/>
    </source>
</evidence>
<evidence type="ECO:0000313" key="36">
    <source>
        <dbReference type="EMBL" id="KKH29986.1"/>
    </source>
</evidence>
<protein>
    <submittedName>
        <fullName evidence="37">Uncharacterized protein</fullName>
    </submittedName>
</protein>
<evidence type="ECO:0000256" key="1">
    <source>
        <dbReference type="SAM" id="Phobius"/>
    </source>
</evidence>
<evidence type="ECO:0000313" key="51">
    <source>
        <dbReference type="EMBL" id="KKH87390.1"/>
    </source>
</evidence>
<evidence type="ECO:0000313" key="84">
    <source>
        <dbReference type="Proteomes" id="UP000034338"/>
    </source>
</evidence>
<evidence type="ECO:0000313" key="12">
    <source>
        <dbReference type="EMBL" id="KKG47061.1"/>
    </source>
</evidence>
<evidence type="ECO:0000313" key="76">
    <source>
        <dbReference type="Proteomes" id="UP000034195"/>
    </source>
</evidence>
<dbReference type="Proteomes" id="UP000034259">
    <property type="component" value="Unassembled WGS sequence"/>
</dbReference>
<evidence type="ECO:0000313" key="53">
    <source>
        <dbReference type="EMBL" id="KKH92822.1"/>
    </source>
</evidence>
<evidence type="ECO:0000313" key="26">
    <source>
        <dbReference type="EMBL" id="KKG97307.1"/>
    </source>
</evidence>
<evidence type="ECO:0000313" key="77">
    <source>
        <dbReference type="Proteomes" id="UP000034227"/>
    </source>
</evidence>
<evidence type="ECO:0000313" key="32">
    <source>
        <dbReference type="EMBL" id="KKH20947.1"/>
    </source>
</evidence>
<dbReference type="Proteomes" id="UP000034733">
    <property type="component" value="Unassembled WGS sequence"/>
</dbReference>
<evidence type="ECO:0000313" key="49">
    <source>
        <dbReference type="EMBL" id="KKH74329.1"/>
    </source>
</evidence>
<evidence type="ECO:0000313" key="44">
    <source>
        <dbReference type="EMBL" id="KKH59055.1"/>
    </source>
</evidence>
<evidence type="ECO:0000313" key="2">
    <source>
        <dbReference type="EMBL" id="KKG02270.1"/>
    </source>
</evidence>
<evidence type="ECO:0000313" key="17">
    <source>
        <dbReference type="EMBL" id="KKG62384.1"/>
    </source>
</evidence>
<evidence type="ECO:0000313" key="88">
    <source>
        <dbReference type="Proteomes" id="UP000034424"/>
    </source>
</evidence>
<evidence type="ECO:0000313" key="108">
    <source>
        <dbReference type="Proteomes" id="UP000034937"/>
    </source>
</evidence>
<evidence type="ECO:0000313" key="18">
    <source>
        <dbReference type="EMBL" id="KKG67830.1"/>
    </source>
</evidence>
<dbReference type="EMBL" id="JJPF01000122">
    <property type="protein sequence ID" value="KKG40049.1"/>
    <property type="molecule type" value="Genomic_DNA"/>
</dbReference>
<dbReference type="Proteomes" id="UP000034597">
    <property type="component" value="Unassembled WGS sequence"/>
</dbReference>
<dbReference type="EMBL" id="JJPY01000058">
    <property type="protein sequence ID" value="KKH09116.1"/>
    <property type="molecule type" value="Genomic_DNA"/>
</dbReference>
<evidence type="ECO:0000313" key="92">
    <source>
        <dbReference type="Proteomes" id="UP000034577"/>
    </source>
</evidence>
<dbReference type="Proteomes" id="UP000034672">
    <property type="component" value="Unassembled WGS sequence"/>
</dbReference>
<dbReference type="Proteomes" id="UP000034243">
    <property type="component" value="Unassembled WGS sequence"/>
</dbReference>
<evidence type="ECO:0000313" key="35">
    <source>
        <dbReference type="EMBL" id="KKH26488.1"/>
    </source>
</evidence>
<evidence type="ECO:0000313" key="31">
    <source>
        <dbReference type="EMBL" id="KKH20919.1"/>
    </source>
</evidence>
<evidence type="ECO:0000313" key="19">
    <source>
        <dbReference type="EMBL" id="KKG70751.1"/>
    </source>
</evidence>
<evidence type="ECO:0000313" key="111">
    <source>
        <dbReference type="Proteomes" id="UP000300067"/>
    </source>
</evidence>
<feature type="transmembrane region" description="Helical" evidence="1">
    <location>
        <begin position="6"/>
        <end position="29"/>
    </location>
</feature>
<evidence type="ECO:0000313" key="54">
    <source>
        <dbReference type="EMBL" id="KKH98984.1"/>
    </source>
</evidence>
<dbReference type="EMBL" id="JJPV01000013">
    <property type="protein sequence ID" value="KKH03505.1"/>
    <property type="molecule type" value="Genomic_DNA"/>
</dbReference>
<dbReference type="EMBL" id="JJQN01000191">
    <property type="protein sequence ID" value="KKH54722.1"/>
    <property type="molecule type" value="Genomic_DNA"/>
</dbReference>
<evidence type="ECO:0000313" key="14">
    <source>
        <dbReference type="EMBL" id="KKG55883.1"/>
    </source>
</evidence>
<evidence type="ECO:0000313" key="25">
    <source>
        <dbReference type="EMBL" id="KKG87283.1"/>
    </source>
</evidence>
<dbReference type="Proteomes" id="UP000034195">
    <property type="component" value="Unassembled WGS sequence"/>
</dbReference>
<evidence type="ECO:0000313" key="104">
    <source>
        <dbReference type="Proteomes" id="UP000034842"/>
    </source>
</evidence>
<dbReference type="EMBL" id="JJPB01000004">
    <property type="protein sequence ID" value="KKG35178.1"/>
    <property type="molecule type" value="Genomic_DNA"/>
</dbReference>
<evidence type="ECO:0000313" key="30">
    <source>
        <dbReference type="EMBL" id="KKH14551.1"/>
    </source>
</evidence>
<evidence type="ECO:0000313" key="102">
    <source>
        <dbReference type="Proteomes" id="UP000034817"/>
    </source>
</evidence>
<evidence type="ECO:0000313" key="29">
    <source>
        <dbReference type="EMBL" id="KKH09174.1"/>
    </source>
</evidence>
<evidence type="ECO:0000313" key="81">
    <source>
        <dbReference type="Proteomes" id="UP000034259"/>
    </source>
</evidence>
<dbReference type="EMBL" id="JJQP01000168">
    <property type="protein sequence ID" value="KKH65299.1"/>
    <property type="molecule type" value="Genomic_DNA"/>
</dbReference>
<evidence type="ECO:0000313" key="9">
    <source>
        <dbReference type="EMBL" id="KKG40049.1"/>
    </source>
</evidence>
<dbReference type="EMBL" id="JJQG01000056">
    <property type="protein sequence ID" value="KKH40261.1"/>
    <property type="molecule type" value="Genomic_DNA"/>
</dbReference>
<dbReference type="EMBL" id="JJQB01000057">
    <property type="protein sequence ID" value="KKH20947.1"/>
    <property type="molecule type" value="Genomic_DNA"/>
</dbReference>
<evidence type="ECO:0000313" key="28">
    <source>
        <dbReference type="EMBL" id="KKH09116.1"/>
    </source>
</evidence>
<dbReference type="Proteomes" id="UP000034151">
    <property type="component" value="Unassembled WGS sequence"/>
</dbReference>
<dbReference type="Proteomes" id="UP000034817">
    <property type="component" value="Unassembled WGS sequence"/>
</dbReference>
<evidence type="ECO:0000313" key="42">
    <source>
        <dbReference type="EMBL" id="KKH54722.1"/>
    </source>
</evidence>
<evidence type="ECO:0000313" key="37">
    <source>
        <dbReference type="EMBL" id="KKH35390.1"/>
    </source>
</evidence>
<dbReference type="Proteomes" id="UP000034950">
    <property type="component" value="Unassembled WGS sequence"/>
</dbReference>
<dbReference type="Proteomes" id="UP000034064">
    <property type="component" value="Unassembled WGS sequence"/>
</dbReference>
<evidence type="ECO:0000313" key="62">
    <source>
        <dbReference type="Proteomes" id="UP000033885"/>
    </source>
</evidence>
<evidence type="ECO:0000313" key="89">
    <source>
        <dbReference type="Proteomes" id="UP000034450"/>
    </source>
</evidence>
<dbReference type="Proteomes" id="UP000034021">
    <property type="component" value="Unassembled WGS sequence"/>
</dbReference>
<dbReference type="EMBL" id="JJPE01000131">
    <property type="protein sequence ID" value="KKG41607.1"/>
    <property type="molecule type" value="Genomic_DNA"/>
</dbReference>
<dbReference type="EMBL" id="CP029709">
    <property type="protein sequence ID" value="QCR14840.1"/>
    <property type="molecule type" value="Genomic_DNA"/>
</dbReference>
<evidence type="ECO:0000313" key="45">
    <source>
        <dbReference type="EMBL" id="KKH65299.1"/>
    </source>
</evidence>
<dbReference type="Proteomes" id="UP000034842">
    <property type="component" value="Unassembled WGS sequence"/>
</dbReference>
<evidence type="ECO:0000313" key="5">
    <source>
        <dbReference type="EMBL" id="KKG14074.1"/>
    </source>
</evidence>
<dbReference type="EMBL" id="JJPM01000316">
    <property type="protein sequence ID" value="KKG67830.1"/>
    <property type="molecule type" value="Genomic_DNA"/>
</dbReference>
<evidence type="ECO:0000313" key="82">
    <source>
        <dbReference type="Proteomes" id="UP000034279"/>
    </source>
</evidence>
<evidence type="ECO:0000313" key="66">
    <source>
        <dbReference type="Proteomes" id="UP000034001"/>
    </source>
</evidence>
<dbReference type="Proteomes" id="UP000033864">
    <property type="component" value="Unassembled WGS sequence"/>
</dbReference>
<dbReference type="EMBL" id="JJQQ01000029">
    <property type="protein sequence ID" value="KKH69477.1"/>
    <property type="molecule type" value="Genomic_DNA"/>
</dbReference>
<dbReference type="Proteomes" id="UP000034578">
    <property type="component" value="Unassembled WGS sequence"/>
</dbReference>
<dbReference type="EMBL" id="JJQZ01000143">
    <property type="protein sequence ID" value="KKH92822.1"/>
    <property type="molecule type" value="Genomic_DNA"/>
</dbReference>
<dbReference type="EMBL" id="JJQW01000079">
    <property type="protein sequence ID" value="KKH87390.1"/>
    <property type="molecule type" value="Genomic_DNA"/>
</dbReference>
<dbReference type="Proteomes" id="UP000033987">
    <property type="component" value="Unassembled WGS sequence"/>
</dbReference>
<evidence type="ECO:0000313" key="106">
    <source>
        <dbReference type="Proteomes" id="UP000034921"/>
    </source>
</evidence>
<dbReference type="Proteomes" id="UP000034758">
    <property type="component" value="Unassembled WGS sequence"/>
</dbReference>
<evidence type="ECO:0000313" key="21">
    <source>
        <dbReference type="EMBL" id="KKG78957.1"/>
    </source>
</evidence>
<evidence type="ECO:0000313" key="95">
    <source>
        <dbReference type="Proteomes" id="UP000034657"/>
    </source>
</evidence>
<evidence type="ECO:0000313" key="93">
    <source>
        <dbReference type="Proteomes" id="UP000034578"/>
    </source>
</evidence>
<dbReference type="EMBL" id="JJQS01000153">
    <property type="protein sequence ID" value="KKH70717.1"/>
    <property type="molecule type" value="Genomic_DNA"/>
</dbReference>
<dbReference type="Proteomes" id="UP000034074">
    <property type="component" value="Unassembled WGS sequence"/>
</dbReference>
<dbReference type="Proteomes" id="UP000034399">
    <property type="component" value="Unassembled WGS sequence"/>
</dbReference>
<dbReference type="Proteomes" id="UP000034424">
    <property type="component" value="Unassembled WGS sequence"/>
</dbReference>
<dbReference type="Proteomes" id="UP000034142">
    <property type="component" value="Unassembled WGS sequence"/>
</dbReference>
<evidence type="ECO:0000313" key="58">
    <source>
        <dbReference type="Proteomes" id="UP000033814"/>
    </source>
</evidence>
<dbReference type="EMBL" id="JJPD01000033">
    <property type="protein sequence ID" value="KKG44551.1"/>
    <property type="molecule type" value="Genomic_DNA"/>
</dbReference>
<dbReference type="PATRIC" id="fig|2209.39.peg.2464"/>
<evidence type="ECO:0000313" key="65">
    <source>
        <dbReference type="Proteomes" id="UP000033987"/>
    </source>
</evidence>
<dbReference type="Proteomes" id="UP000034577">
    <property type="component" value="Unassembled WGS sequence"/>
</dbReference>
<dbReference type="Proteomes" id="UP000034152">
    <property type="component" value="Unassembled WGS sequence"/>
</dbReference>
<evidence type="ECO:0000313" key="75">
    <source>
        <dbReference type="Proteomes" id="UP000034188"/>
    </source>
</evidence>
<evidence type="ECO:0000313" key="41">
    <source>
        <dbReference type="EMBL" id="KKH48006.1"/>
    </source>
</evidence>
<dbReference type="Proteomes" id="UP000033835">
    <property type="component" value="Unassembled WGS sequence"/>
</dbReference>
<dbReference type="Proteomes" id="UP000034820">
    <property type="component" value="Unassembled WGS sequence"/>
</dbReference>
<dbReference type="EMBL" id="JJPT01000166">
    <property type="protein sequence ID" value="KKG87283.1"/>
    <property type="molecule type" value="Genomic_DNA"/>
</dbReference>
<reference evidence="58 59" key="1">
    <citation type="journal article" date="2015" name="ISME J.">
        <title>Genomic and phenotypic differentiation among Methanosarcina mazei populations from Columbia River sediment.</title>
        <authorList>
            <person name="Youngblut N.D."/>
            <person name="Wirth J.S."/>
            <person name="Henriksen J.R."/>
            <person name="Smith M."/>
            <person name="Simon H."/>
            <person name="Metcalf W.W."/>
            <person name="Whitaker R.J."/>
        </authorList>
    </citation>
    <scope>NUCLEOTIDE SEQUENCE [LARGE SCALE GENOMIC DNA]</scope>
    <source>
        <strain evidence="31 70">1.F.A.1A.3</strain>
        <strain evidence="32 100">1.F.A.1B.3</strain>
        <strain evidence="33 65">1.F.A.1B.4</strain>
        <strain evidence="34 77">1.F.A.2.8</strain>
        <strain evidence="35 106">1.F.M.0.5</strain>
        <strain evidence="36 84">1.H.A.0.1</strain>
        <strain evidence="38 101">1.H.A.1A.1</strain>
        <strain evidence="39 67">1.H.A.1A.3</strain>
        <strain evidence="37 98">1.H.A.1A.4</strain>
        <strain evidence="40 60">1.H.A.1A.6</strain>
        <strain evidence="41 81">1.H.A.2.1</strain>
        <strain evidence="43 78">1.H.A.2.3</strain>
        <strain evidence="42 89">1.H.A.2.6</strain>
        <strain evidence="44 99">1.H.A.2.7</strain>
        <strain evidence="45">1.H.A.2.8</strain>
        <strain evidence="46 64">1.H.M.0.1</strain>
        <strain evidence="47 107">1.H.M.1A.1</strain>
        <strain evidence="48 68">1.H.M.1A.2</strain>
        <strain evidence="49 104">1.H.M.1A.3</strain>
        <strain evidence="52 74">1.H.M.2.1</strain>
        <strain evidence="50 58">1.H.M.2.2</strain>
        <strain evidence="51 108">1.H.M.2.3</strain>
        <strain evidence="54 97">1.H.M.2.4</strain>
        <strain evidence="53 105">1.H.T.2.1</strain>
        <strain evidence="56 62">1.H.T.2.3</strain>
        <strain evidence="55 90">1.H.T.2.5</strain>
        <strain evidence="2 72">2.F.A.2.3</strain>
        <strain evidence="4 93">2.F.A.2.4</strain>
        <strain evidence="3 94">2.F.T.0.2</strain>
        <strain evidence="5 69">2.F.T.2.6</strain>
        <strain evidence="8 86">3.F.A.1A.1</strain>
        <strain evidence="7 61">3.F.A.1A.3</strain>
        <strain evidence="6 83">3.F.A.1B.1</strain>
        <strain evidence="11 92">3.F.A.2.12</strain>
        <strain evidence="10 96">3.F.A.2.3</strain>
        <strain evidence="9 73">3.F.A.2.5</strain>
        <strain evidence="12 76">3.F.A.2.6</strain>
        <strain evidence="14 79">3.F.A.2.7</strain>
        <strain evidence="13 75">3.F.T.1A.1</strain>
        <strain evidence="16 82">3.F.T.1A.2</strain>
        <strain evidence="15 91">3.F.T.1A.4</strain>
        <strain evidence="17 88">3.F.T.2.1</strain>
        <strain evidence="18">3.H.A.1A.1</strain>
        <strain evidence="19 71">3.H.A.1A.2</strain>
        <strain evidence="20 66">3.H.A.2.1</strain>
        <strain evidence="21 102">3.H.A.2.4</strain>
        <strain evidence="23 63">3.H.A.2.5</strain>
        <strain evidence="22 110">3.H.A.2.6</strain>
        <strain evidence="24 87">3.H.A.2.8</strain>
        <strain evidence="25 95">3.H.M.1A.1</strain>
        <strain evidence="27 59">3.H.M.1B.2</strain>
        <strain evidence="26 80">3.H.M.1B.5</strain>
        <strain evidence="30 85">3.H.M.2.7</strain>
        <strain evidence="28 103">3.H.T.1A.1</strain>
        <strain evidence="29 109">3.H.T.1A.2</strain>
    </source>
</reference>
<evidence type="ECO:0000313" key="27">
    <source>
        <dbReference type="EMBL" id="KKH03505.1"/>
    </source>
</evidence>
<dbReference type="Proteomes" id="UP000034692">
    <property type="component" value="Unassembled WGS sequence"/>
</dbReference>
<evidence type="ECO:0000313" key="69">
    <source>
        <dbReference type="Proteomes" id="UP000034047"/>
    </source>
</evidence>
<evidence type="ECO:0000313" key="55">
    <source>
        <dbReference type="EMBL" id="KKI01273.1"/>
    </source>
</evidence>
<evidence type="ECO:0000313" key="4">
    <source>
        <dbReference type="EMBL" id="KKG06665.1"/>
    </source>
</evidence>
<evidence type="ECO:0000313" key="98">
    <source>
        <dbReference type="Proteomes" id="UP000034672"/>
    </source>
</evidence>
<dbReference type="EMBL" id="JJQI01000120">
    <property type="protein sequence ID" value="KKH35390.1"/>
    <property type="molecule type" value="Genomic_DNA"/>
</dbReference>
<dbReference type="EMBL" id="JJQT01000204">
    <property type="protein sequence ID" value="KKH74329.1"/>
    <property type="molecule type" value="Genomic_DNA"/>
</dbReference>
<evidence type="ECO:0000313" key="33">
    <source>
        <dbReference type="EMBL" id="KKH22263.1"/>
    </source>
</evidence>
<evidence type="ECO:0000313" key="39">
    <source>
        <dbReference type="EMBL" id="KKH44269.1"/>
    </source>
</evidence>
<evidence type="ECO:0000313" key="105">
    <source>
        <dbReference type="Proteomes" id="UP000034872"/>
    </source>
</evidence>
<evidence type="ECO:0000313" key="20">
    <source>
        <dbReference type="EMBL" id="KKG76221.1"/>
    </source>
</evidence>
<evidence type="ECO:0000313" key="107">
    <source>
        <dbReference type="Proteomes" id="UP000034925"/>
    </source>
</evidence>
<evidence type="ECO:0000313" key="57">
    <source>
        <dbReference type="EMBL" id="QCR14840.1"/>
    </source>
</evidence>
<dbReference type="Proteomes" id="UP000034872">
    <property type="component" value="Unassembled WGS sequence"/>
</dbReference>
<evidence type="ECO:0000313" key="103">
    <source>
        <dbReference type="Proteomes" id="UP000034820"/>
    </source>
</evidence>
<evidence type="ECO:0000313" key="72">
    <source>
        <dbReference type="Proteomes" id="UP000034142"/>
    </source>
</evidence>
<evidence type="ECO:0000313" key="96">
    <source>
        <dbReference type="Proteomes" id="UP000034667"/>
    </source>
</evidence>
<dbReference type="EMBL" id="JJOS01000006">
    <property type="protein sequence ID" value="KKG06665.1"/>
    <property type="molecule type" value="Genomic_DNA"/>
</dbReference>
<evidence type="ECO:0000313" key="109">
    <source>
        <dbReference type="Proteomes" id="UP000034944"/>
    </source>
</evidence>
<dbReference type="Proteomes" id="UP000034232">
    <property type="component" value="Unassembled WGS sequence"/>
</dbReference>
<dbReference type="EMBL" id="JJQO01000331">
    <property type="protein sequence ID" value="KKH59055.1"/>
    <property type="molecule type" value="Genomic_DNA"/>
</dbReference>
<dbReference type="EMBL" id="JJQM01000025">
    <property type="protein sequence ID" value="KKH58107.1"/>
    <property type="molecule type" value="Genomic_DNA"/>
</dbReference>
<evidence type="ECO:0000313" key="61">
    <source>
        <dbReference type="Proteomes" id="UP000033878"/>
    </source>
</evidence>
<evidence type="ECO:0000313" key="59">
    <source>
        <dbReference type="Proteomes" id="UP000033835"/>
    </source>
</evidence>
<evidence type="ECO:0000313" key="71">
    <source>
        <dbReference type="Proteomes" id="UP000034074"/>
    </source>
</evidence>
<dbReference type="Proteomes" id="UP000034279">
    <property type="component" value="Unassembled WGS sequence"/>
</dbReference>
<evidence type="ECO:0000313" key="90">
    <source>
        <dbReference type="Proteomes" id="UP000034547"/>
    </source>
</evidence>
<evidence type="ECO:0000313" key="34">
    <source>
        <dbReference type="EMBL" id="KKH25184.1"/>
    </source>
</evidence>
<dbReference type="EMBL" id="JJPQ01000033">
    <property type="protein sequence ID" value="KKG84833.1"/>
    <property type="molecule type" value="Genomic_DNA"/>
</dbReference>
<dbReference type="Proteomes" id="UP000033885">
    <property type="component" value="Unassembled WGS sequence"/>
</dbReference>
<sequence>MTFTDFLSFSFPYFFLFSVLYFFLFFNFFNRTITRSNLFINQILYCQHKLFTGSRLFGKVG</sequence>
<dbReference type="Proteomes" id="UP000034040">
    <property type="component" value="Unassembled WGS sequence"/>
</dbReference>
<dbReference type="EMBL" id="JJPG01000159">
    <property type="protein sequence ID" value="KKG47061.1"/>
    <property type="molecule type" value="Genomic_DNA"/>
</dbReference>
<evidence type="ECO:0000313" key="101">
    <source>
        <dbReference type="Proteomes" id="UP000034758"/>
    </source>
</evidence>
<dbReference type="EMBL" id="JJPK01000132">
    <property type="protein sequence ID" value="KKG57340.1"/>
    <property type="molecule type" value="Genomic_DNA"/>
</dbReference>
<evidence type="ECO:0000313" key="85">
    <source>
        <dbReference type="Proteomes" id="UP000034387"/>
    </source>
</evidence>
<dbReference type="EMBL" id="JJQU01000023">
    <property type="protein sequence ID" value="KKH90410.1"/>
    <property type="molecule type" value="Genomic_DNA"/>
</dbReference>
<dbReference type="EMBL" id="JJQA01000007">
    <property type="protein sequence ID" value="KKH20919.1"/>
    <property type="molecule type" value="Genomic_DNA"/>
</dbReference>
<dbReference type="EMBL" id="JJQE01000126">
    <property type="protein sequence ID" value="KKH26488.1"/>
    <property type="molecule type" value="Genomic_DNA"/>
</dbReference>
<keyword evidence="1" id="KW-1133">Transmembrane helix</keyword>
<dbReference type="Proteomes" id="UP000034667">
    <property type="component" value="Unassembled WGS sequence"/>
</dbReference>
<dbReference type="Proteomes" id="UP000034668">
    <property type="component" value="Unassembled WGS sequence"/>
</dbReference>
<dbReference type="Proteomes" id="UP000033933">
    <property type="component" value="Unassembled WGS sequence"/>
</dbReference>
<dbReference type="EMBL" id="JJPR01000148">
    <property type="protein sequence ID" value="KKG82941.1"/>
    <property type="molecule type" value="Genomic_DNA"/>
</dbReference>
<keyword evidence="93" id="KW-1185">Reference proteome</keyword>
<dbReference type="EMBL" id="JJPX01000008">
    <property type="protein sequence ID" value="KKH14551.1"/>
    <property type="molecule type" value="Genomic_DNA"/>
</dbReference>
<dbReference type="EMBL" id="JJQC01000068">
    <property type="protein sequence ID" value="KKH22263.1"/>
    <property type="molecule type" value="Genomic_DNA"/>
</dbReference>
<evidence type="ECO:0000313" key="100">
    <source>
        <dbReference type="Proteomes" id="UP000034733"/>
    </source>
</evidence>
<evidence type="ECO:0000313" key="50">
    <source>
        <dbReference type="EMBL" id="KKH81513.1"/>
    </source>
</evidence>
<keyword evidence="1" id="KW-0812">Transmembrane</keyword>
<evidence type="ECO:0000313" key="73">
    <source>
        <dbReference type="Proteomes" id="UP000034151"/>
    </source>
</evidence>
<dbReference type="EMBL" id="JJQX01000029">
    <property type="protein sequence ID" value="KKH98984.1"/>
    <property type="molecule type" value="Genomic_DNA"/>
</dbReference>
<evidence type="ECO:0000313" key="91">
    <source>
        <dbReference type="Proteomes" id="UP000034566"/>
    </source>
</evidence>
<dbReference type="EMBL" id="JJPN01000109">
    <property type="protein sequence ID" value="KKG70751.1"/>
    <property type="molecule type" value="Genomic_DNA"/>
</dbReference>
<dbReference type="Proteomes" id="UP000034450">
    <property type="component" value="Unassembled WGS sequence"/>
</dbReference>
<dbReference type="EMBL" id="JJPW01000110">
    <property type="protein sequence ID" value="KKG97307.1"/>
    <property type="molecule type" value="Genomic_DNA"/>
</dbReference>
<dbReference type="Proteomes" id="UP000034937">
    <property type="component" value="Unassembled WGS sequence"/>
</dbReference>
<dbReference type="EMBL" id="JJPO01000016">
    <property type="protein sequence ID" value="KKG76221.1"/>
    <property type="molecule type" value="Genomic_DNA"/>
</dbReference>